<keyword evidence="4" id="KW-1185">Reference proteome</keyword>
<dbReference type="Pfam" id="PF00149">
    <property type="entry name" value="Metallophos"/>
    <property type="match status" value="1"/>
</dbReference>
<dbReference type="InterPro" id="IPR029052">
    <property type="entry name" value="Metallo-depent_PP-like"/>
</dbReference>
<name>A0A7W6JR05_9SPHN</name>
<dbReference type="GO" id="GO:0004722">
    <property type="term" value="F:protein serine/threonine phosphatase activity"/>
    <property type="evidence" value="ECO:0007669"/>
    <property type="project" value="UniProtKB-EC"/>
</dbReference>
<dbReference type="EMBL" id="JACIEH010000001">
    <property type="protein sequence ID" value="MBB4096917.1"/>
    <property type="molecule type" value="Genomic_DNA"/>
</dbReference>
<reference evidence="3 4" key="1">
    <citation type="submission" date="2020-08" db="EMBL/GenBank/DDBJ databases">
        <title>Genomic Encyclopedia of Type Strains, Phase IV (KMG-IV): sequencing the most valuable type-strain genomes for metagenomic binning, comparative biology and taxonomic classification.</title>
        <authorList>
            <person name="Goeker M."/>
        </authorList>
    </citation>
    <scope>NUCLEOTIDE SEQUENCE [LARGE SCALE GENOMIC DNA]</scope>
    <source>
        <strain evidence="3 4">DSM 101806</strain>
    </source>
</reference>
<dbReference type="InterPro" id="IPR050126">
    <property type="entry name" value="Ap4A_hydrolase"/>
</dbReference>
<comment type="caution">
    <text evidence="3">The sequence shown here is derived from an EMBL/GenBank/DDBJ whole genome shotgun (WGS) entry which is preliminary data.</text>
</comment>
<dbReference type="InterPro" id="IPR006186">
    <property type="entry name" value="Ser/Thr-sp_prot-phosphatase"/>
</dbReference>
<keyword evidence="3" id="KW-0378">Hydrolase</keyword>
<dbReference type="CDD" id="cd00144">
    <property type="entry name" value="MPP_PPP_family"/>
    <property type="match status" value="1"/>
</dbReference>
<dbReference type="GO" id="GO:0110154">
    <property type="term" value="P:RNA decapping"/>
    <property type="evidence" value="ECO:0007669"/>
    <property type="project" value="TreeGrafter"/>
</dbReference>
<dbReference type="PANTHER" id="PTHR42850">
    <property type="entry name" value="METALLOPHOSPHOESTERASE"/>
    <property type="match status" value="1"/>
</dbReference>
<feature type="domain" description="Calcineurin-like phosphoesterase" evidence="2">
    <location>
        <begin position="25"/>
        <end position="218"/>
    </location>
</feature>
<evidence type="ECO:0000313" key="3">
    <source>
        <dbReference type="EMBL" id="MBB4096917.1"/>
    </source>
</evidence>
<dbReference type="PANTHER" id="PTHR42850:SF4">
    <property type="entry name" value="ZINC-DEPENDENT ENDOPOLYPHOSPHATASE"/>
    <property type="match status" value="1"/>
</dbReference>
<dbReference type="Proteomes" id="UP000557392">
    <property type="component" value="Unassembled WGS sequence"/>
</dbReference>
<dbReference type="GO" id="GO:0008803">
    <property type="term" value="F:bis(5'-nucleosyl)-tetraphosphatase (symmetrical) activity"/>
    <property type="evidence" value="ECO:0007669"/>
    <property type="project" value="TreeGrafter"/>
</dbReference>
<dbReference type="EC" id="3.1.3.16" evidence="3"/>
<organism evidence="3 4">
    <name type="scientific">Sphingomonas kyeonggiensis</name>
    <dbReference type="NCBI Taxonomy" id="1268553"/>
    <lineage>
        <taxon>Bacteria</taxon>
        <taxon>Pseudomonadati</taxon>
        <taxon>Pseudomonadota</taxon>
        <taxon>Alphaproteobacteria</taxon>
        <taxon>Sphingomonadales</taxon>
        <taxon>Sphingomonadaceae</taxon>
        <taxon>Sphingomonas</taxon>
    </lineage>
</organism>
<evidence type="ECO:0000259" key="2">
    <source>
        <dbReference type="Pfam" id="PF00149"/>
    </source>
</evidence>
<dbReference type="SUPFAM" id="SSF56300">
    <property type="entry name" value="Metallo-dependent phosphatases"/>
    <property type="match status" value="1"/>
</dbReference>
<proteinExistence type="predicted"/>
<protein>
    <submittedName>
        <fullName evidence="3">Serine/threonine protein phosphatase 1</fullName>
        <ecNumber evidence="3">3.1.3.16</ecNumber>
    </submittedName>
</protein>
<evidence type="ECO:0000313" key="4">
    <source>
        <dbReference type="Proteomes" id="UP000557392"/>
    </source>
</evidence>
<evidence type="ECO:0000256" key="1">
    <source>
        <dbReference type="SAM" id="MobiDB-lite"/>
    </source>
</evidence>
<accession>A0A7W6JR05</accession>
<dbReference type="Gene3D" id="3.60.21.10">
    <property type="match status" value="1"/>
</dbReference>
<dbReference type="PRINTS" id="PR00114">
    <property type="entry name" value="STPHPHTASE"/>
</dbReference>
<dbReference type="AlphaFoldDB" id="A0A7W6JR05"/>
<dbReference type="GO" id="GO:0005737">
    <property type="term" value="C:cytoplasm"/>
    <property type="evidence" value="ECO:0007669"/>
    <property type="project" value="TreeGrafter"/>
</dbReference>
<gene>
    <name evidence="3" type="ORF">GGR46_000450</name>
</gene>
<sequence>MFAKLFRSRPSAQAEPSGSIPDGQRIYAIGDIHGRLDLLQDLLARIAADEAGRTAADTQLIFLGDLIDRGPESAQTVEFLRQLALERPKDRTRFLAGNHEEVFLSSLDGDEKTLRFFTKIGGRETILSYGFTEAEYDALDYPELSAELQERVPAEHRAFLADFEDMIIIGDYAFVHAGIRPGEALSRQQGKDLRWIRSEFIEHRGALEKIIVHGHTITEAVEMTAHRIGLDTGAYASGRLTAMGFESNRRWVIDTAD</sequence>
<feature type="region of interest" description="Disordered" evidence="1">
    <location>
        <begin position="1"/>
        <end position="20"/>
    </location>
</feature>
<dbReference type="RefSeq" id="WP_183994167.1">
    <property type="nucleotide sequence ID" value="NZ_JACIEH010000001.1"/>
</dbReference>
<dbReference type="InterPro" id="IPR004843">
    <property type="entry name" value="Calcineurin-like_PHP"/>
</dbReference>